<comment type="caution">
    <text evidence="4">The sequence shown here is derived from an EMBL/GenBank/DDBJ whole genome shotgun (WGS) entry which is preliminary data.</text>
</comment>
<keyword evidence="5" id="KW-1185">Reference proteome</keyword>
<dbReference type="InterPro" id="IPR020575">
    <property type="entry name" value="Hsp90_N"/>
</dbReference>
<evidence type="ECO:0000313" key="5">
    <source>
        <dbReference type="Proteomes" id="UP001595872"/>
    </source>
</evidence>
<feature type="region of interest" description="Disordered" evidence="1">
    <location>
        <begin position="1025"/>
        <end position="1045"/>
    </location>
</feature>
<evidence type="ECO:0000259" key="2">
    <source>
        <dbReference type="Pfam" id="PF24401"/>
    </source>
</evidence>
<feature type="compositionally biased region" description="Low complexity" evidence="1">
    <location>
        <begin position="976"/>
        <end position="989"/>
    </location>
</feature>
<evidence type="ECO:0000256" key="1">
    <source>
        <dbReference type="SAM" id="MobiDB-lite"/>
    </source>
</evidence>
<feature type="region of interest" description="Disordered" evidence="1">
    <location>
        <begin position="968"/>
        <end position="989"/>
    </location>
</feature>
<dbReference type="Pfam" id="PF24401">
    <property type="entry name" value="iHD-CE"/>
    <property type="match status" value="1"/>
</dbReference>
<accession>A0ABV9TVV5</accession>
<dbReference type="InterPro" id="IPR036890">
    <property type="entry name" value="HATPase_C_sf"/>
</dbReference>
<dbReference type="EMBL" id="JBHSIT010000003">
    <property type="protein sequence ID" value="MFC4908109.1"/>
    <property type="molecule type" value="Genomic_DNA"/>
</dbReference>
<dbReference type="PRINTS" id="PR00775">
    <property type="entry name" value="HEATSHOCK90"/>
</dbReference>
<dbReference type="SUPFAM" id="SSF55874">
    <property type="entry name" value="ATPase domain of HSP90 chaperone/DNA topoisomerase II/histidine kinase"/>
    <property type="match status" value="1"/>
</dbReference>
<dbReference type="InterPro" id="IPR056507">
    <property type="entry name" value="wHTH-HSP90_Na-assoc"/>
</dbReference>
<evidence type="ECO:0000313" key="4">
    <source>
        <dbReference type="EMBL" id="MFC4908109.1"/>
    </source>
</evidence>
<feature type="domain" description="wHTH-Hsp90 Na associated" evidence="3">
    <location>
        <begin position="1321"/>
        <end position="1374"/>
    </location>
</feature>
<reference evidence="5" key="1">
    <citation type="journal article" date="2019" name="Int. J. Syst. Evol. Microbiol.">
        <title>The Global Catalogue of Microorganisms (GCM) 10K type strain sequencing project: providing services to taxonomists for standard genome sequencing and annotation.</title>
        <authorList>
            <consortium name="The Broad Institute Genomics Platform"/>
            <consortium name="The Broad Institute Genome Sequencing Center for Infectious Disease"/>
            <person name="Wu L."/>
            <person name="Ma J."/>
        </authorList>
    </citation>
    <scope>NUCLEOTIDE SEQUENCE [LARGE SCALE GENOMIC DNA]</scope>
    <source>
        <strain evidence="5">KLKA75</strain>
    </source>
</reference>
<protein>
    <recommendedName>
        <fullName evidence="6">ATP-binding protein</fullName>
    </recommendedName>
</protein>
<dbReference type="Proteomes" id="UP001595872">
    <property type="component" value="Unassembled WGS sequence"/>
</dbReference>
<sequence>MGQGKPINRADWPAEGPHRRLLEFLDEIHATRGLKSRGEITAAMALTSRTNVNAILRGHRLPADERQAHALAIALGGTPAQGRRAAVLYTRIRLPLGAGVGRSVGRSWAERVAGHEVWGRVPDEVTRSRAVALAEDLGALADEASGRLLDDPWLDVGAGLRFMSSVEALLRGPLRGLGDLSPAEAALIALVPLLHQTHLLRALARLRVVGPLELSSIKGPSAERRAFEVLLLEHPELTSRAQAPSLPDRENARAEIGWWLFHRWLARYPRLYNLPDVRSLLGTNEHPGGTSELLGGTSELLDAETVRGLLYALRLDVSELTAGERAKALRCESRTAAGEHIVREQLLAHVFAVASAMAIDLTRLPDVIVRHLGIPGALDLADLRGNVTSRAKWISGADVLHLSARCGHPAELEGLRGHADRMDTLLHAVRRAARAHPHLSPLAALPSRATADEVTARTDEEGRPLFRSVSRFRLDERRVQELLMGEQLYQDRSLAVRELYQNALDACRYREARIAHLRARGLWLDDWTGRIAFRQGTDENGRAFIECADNGIGMTAAVLTEVFAQAGTRFIDMPDFLDEAAEWESADPPVPFFPNSRFGIGVLSYFMLADEIEITTRPMGRRGDPQPTLRVSIFGPGHLFRIEHVAIERSPGTTVRLYLRPGERPVDCLDVLREWLHIAQFHTTVAVDGRPPGDWPAGELRRDGSDAADVIASWSEPGGGTVVWVRRGGGLLVDGLRMEPPSSHYDTGPRRSPHGVVVNLTGSRTPTRVSVDRRNVLSDVSADVEEMVRAAARTLVAPGAAPLTADWLFSVVQGSCRIADAVVTEAIAAGGRIEHAAGSWDASRTGCFLADAQLTWGSRRHAPWDAFAGRSRPMVLRTDLNDVPDAVVLWRVLAHDMAEELGLPGLDGAPEVLPALPSDAIVLGGGSHGRWLDDGLYADRWQLGEMSRAAEMTPAQLLRRAETLGAPEQARRKLADAAAEPSASPPADDLVISADPYPLSRLLVAVLSYGDDLDLLGDLNDLTGRNGRDGLTGRDGRHGLGGLDGRDGLGPAELEILRERERRAKEHRPGKRPVPTRYDQALGRRWIDLPALLRRRPVPLLALIVMAGLFDVGVERVRTVLGWAGAECDHRPPPAFEGVDLSRVASEVWQEMQRDGDITPAGLCRAAGTLGLPPSKLGEMVVACGITVPFPLPDDLCATDHRLLESYGAVAERLPSADRPLAYPPAVRAALDAGVNVGDAVRRLVAYGYAPPAHAIDAEPDGITRRMIAHGLFLGGVPGDLTAVSLGDLVRIQAEQGAEPAETAARLARFGFDVPDASGWRPDEHDVLILRSGIGANGPWIPRDRPVPLLHLVRAAWDTGRTVPQIADRLRVLGMTVRDLDETIKMALARVPRVAPVPS</sequence>
<feature type="compositionally biased region" description="Basic and acidic residues" evidence="1">
    <location>
        <begin position="1026"/>
        <end position="1038"/>
    </location>
</feature>
<feature type="domain" description="iHD-CE" evidence="2">
    <location>
        <begin position="108"/>
        <end position="456"/>
    </location>
</feature>
<evidence type="ECO:0008006" key="6">
    <source>
        <dbReference type="Google" id="ProtNLM"/>
    </source>
</evidence>
<dbReference type="RefSeq" id="WP_378254433.1">
    <property type="nucleotide sequence ID" value="NZ_JBHSIT010000003.1"/>
</dbReference>
<dbReference type="InterPro" id="IPR056506">
    <property type="entry name" value="iHD-CE"/>
</dbReference>
<gene>
    <name evidence="4" type="ORF">ACFPCY_12315</name>
</gene>
<name>A0ABV9TVV5_9ACTN</name>
<proteinExistence type="predicted"/>
<organism evidence="4 5">
    <name type="scientific">Actinomadura gamaensis</name>
    <dbReference type="NCBI Taxonomy" id="1763541"/>
    <lineage>
        <taxon>Bacteria</taxon>
        <taxon>Bacillati</taxon>
        <taxon>Actinomycetota</taxon>
        <taxon>Actinomycetes</taxon>
        <taxon>Streptosporangiales</taxon>
        <taxon>Thermomonosporaceae</taxon>
        <taxon>Actinomadura</taxon>
    </lineage>
</organism>
<dbReference type="Gene3D" id="3.30.565.10">
    <property type="entry name" value="Histidine kinase-like ATPase, C-terminal domain"/>
    <property type="match status" value="1"/>
</dbReference>
<dbReference type="Pfam" id="PF24410">
    <property type="entry name" value="wHTH-HSP90_Na-assoc"/>
    <property type="match status" value="1"/>
</dbReference>
<evidence type="ECO:0000259" key="3">
    <source>
        <dbReference type="Pfam" id="PF24410"/>
    </source>
</evidence>